<reference evidence="2" key="1">
    <citation type="journal article" date="2022" name="bioRxiv">
        <title>Sequencing and chromosome-scale assembly of the giantPleurodeles waltlgenome.</title>
        <authorList>
            <person name="Brown T."/>
            <person name="Elewa A."/>
            <person name="Iarovenko S."/>
            <person name="Subramanian E."/>
            <person name="Araus A.J."/>
            <person name="Petzold A."/>
            <person name="Susuki M."/>
            <person name="Suzuki K.-i.T."/>
            <person name="Hayashi T."/>
            <person name="Toyoda A."/>
            <person name="Oliveira C."/>
            <person name="Osipova E."/>
            <person name="Leigh N.D."/>
            <person name="Simon A."/>
            <person name="Yun M.H."/>
        </authorList>
    </citation>
    <scope>NUCLEOTIDE SEQUENCE</scope>
    <source>
        <strain evidence="2">20211129_DDA</strain>
        <tissue evidence="2">Liver</tissue>
    </source>
</reference>
<dbReference type="Proteomes" id="UP001066276">
    <property type="component" value="Chromosome 4_2"/>
</dbReference>
<evidence type="ECO:0000313" key="2">
    <source>
        <dbReference type="EMBL" id="KAJ1160386.1"/>
    </source>
</evidence>
<evidence type="ECO:0000313" key="3">
    <source>
        <dbReference type="Proteomes" id="UP001066276"/>
    </source>
</evidence>
<dbReference type="AlphaFoldDB" id="A0AAV7S5T8"/>
<gene>
    <name evidence="2" type="ORF">NDU88_000888</name>
</gene>
<protein>
    <submittedName>
        <fullName evidence="2">Uncharacterized protein</fullName>
    </submittedName>
</protein>
<evidence type="ECO:0000256" key="1">
    <source>
        <dbReference type="SAM" id="MobiDB-lite"/>
    </source>
</evidence>
<accession>A0AAV7S5T8</accession>
<keyword evidence="3" id="KW-1185">Reference proteome</keyword>
<sequence>MERPGLLFTQPIPSLGKSRPSPEMSEYLAAYWDLAATCSMPPRAFISGSEQLCAKATVGTLLLPLAAAARDAAASNMRSGRIV</sequence>
<dbReference type="EMBL" id="JANPWB010000008">
    <property type="protein sequence ID" value="KAJ1160386.1"/>
    <property type="molecule type" value="Genomic_DNA"/>
</dbReference>
<proteinExistence type="predicted"/>
<name>A0AAV7S5T8_PLEWA</name>
<comment type="caution">
    <text evidence="2">The sequence shown here is derived from an EMBL/GenBank/DDBJ whole genome shotgun (WGS) entry which is preliminary data.</text>
</comment>
<organism evidence="2 3">
    <name type="scientific">Pleurodeles waltl</name>
    <name type="common">Iberian ribbed newt</name>
    <dbReference type="NCBI Taxonomy" id="8319"/>
    <lineage>
        <taxon>Eukaryota</taxon>
        <taxon>Metazoa</taxon>
        <taxon>Chordata</taxon>
        <taxon>Craniata</taxon>
        <taxon>Vertebrata</taxon>
        <taxon>Euteleostomi</taxon>
        <taxon>Amphibia</taxon>
        <taxon>Batrachia</taxon>
        <taxon>Caudata</taxon>
        <taxon>Salamandroidea</taxon>
        <taxon>Salamandridae</taxon>
        <taxon>Pleurodelinae</taxon>
        <taxon>Pleurodeles</taxon>
    </lineage>
</organism>
<feature type="region of interest" description="Disordered" evidence="1">
    <location>
        <begin position="1"/>
        <end position="21"/>
    </location>
</feature>